<keyword evidence="1" id="KW-0472">Membrane</keyword>
<protein>
    <submittedName>
        <fullName evidence="2">Uncharacterized protein</fullName>
    </submittedName>
</protein>
<evidence type="ECO:0000313" key="3">
    <source>
        <dbReference type="Proteomes" id="UP000078428"/>
    </source>
</evidence>
<dbReference type="Proteomes" id="UP000078428">
    <property type="component" value="Unassembled WGS sequence"/>
</dbReference>
<feature type="transmembrane region" description="Helical" evidence="1">
    <location>
        <begin position="31"/>
        <end position="53"/>
    </location>
</feature>
<keyword evidence="3" id="KW-1185">Reference proteome</keyword>
<organism evidence="2 3">
    <name type="scientific">Paramagnetospirillum marisnigri</name>
    <dbReference type="NCBI Taxonomy" id="1285242"/>
    <lineage>
        <taxon>Bacteria</taxon>
        <taxon>Pseudomonadati</taxon>
        <taxon>Pseudomonadota</taxon>
        <taxon>Alphaproteobacteria</taxon>
        <taxon>Rhodospirillales</taxon>
        <taxon>Magnetospirillaceae</taxon>
        <taxon>Paramagnetospirillum</taxon>
    </lineage>
</organism>
<keyword evidence="1" id="KW-0812">Transmembrane</keyword>
<feature type="transmembrane region" description="Helical" evidence="1">
    <location>
        <begin position="59"/>
        <end position="78"/>
    </location>
</feature>
<reference evidence="2 3" key="1">
    <citation type="submission" date="2016-04" db="EMBL/GenBank/DDBJ databases">
        <title>Draft genome sequence of freshwater magnetotactic bacteria Magnetospirillum marisnigri SP-1 and Magnetospirillum moscoviense BB-1.</title>
        <authorList>
            <person name="Koziaeva V."/>
            <person name="Dziuba M.V."/>
            <person name="Ivanov T.M."/>
            <person name="Kuznetsov B."/>
            <person name="Grouzdev D.S."/>
        </authorList>
    </citation>
    <scope>NUCLEOTIDE SEQUENCE [LARGE SCALE GENOMIC DNA]</scope>
    <source>
        <strain evidence="2 3">SP-1</strain>
    </source>
</reference>
<sequence length="196" mass="21964">MRSVTIDITAPDPPGPYLQHHDARMMASSHFLGLTMGVVPLVIALYLLATSGAPRNDGVWFLLGLFLVCGIPFSWVYAQTLLRMATGQAAGLQIAENDDHVEIVFFAGKTPCREQRYFYSEILDHGVMRIDFGVGVIYRPYIATPGLFGRTVKRSIPMAAFCDLRRFTPIYIDVVVADLTRILGRQQADHRQERHP</sequence>
<dbReference type="EMBL" id="LWQT01000085">
    <property type="protein sequence ID" value="OAN46968.1"/>
    <property type="molecule type" value="Genomic_DNA"/>
</dbReference>
<evidence type="ECO:0000313" key="2">
    <source>
        <dbReference type="EMBL" id="OAN46968.1"/>
    </source>
</evidence>
<proteinExistence type="predicted"/>
<comment type="caution">
    <text evidence="2">The sequence shown here is derived from an EMBL/GenBank/DDBJ whole genome shotgun (WGS) entry which is preliminary data.</text>
</comment>
<dbReference type="AlphaFoldDB" id="A0A178MFS6"/>
<evidence type="ECO:0000256" key="1">
    <source>
        <dbReference type="SAM" id="Phobius"/>
    </source>
</evidence>
<name>A0A178MFS6_9PROT</name>
<keyword evidence="1" id="KW-1133">Transmembrane helix</keyword>
<gene>
    <name evidence="2" type="ORF">A6A04_20505</name>
</gene>
<accession>A0A178MFS6</accession>